<evidence type="ECO:0000313" key="11">
    <source>
        <dbReference type="Proteomes" id="UP000706039"/>
    </source>
</evidence>
<feature type="domain" description="Carbohydrate kinase FGGY C-terminal" evidence="9">
    <location>
        <begin position="247"/>
        <end position="434"/>
    </location>
</feature>
<keyword evidence="3" id="KW-0547">Nucleotide-binding</keyword>
<dbReference type="SUPFAM" id="SSF53067">
    <property type="entry name" value="Actin-like ATPase domain"/>
    <property type="match status" value="2"/>
</dbReference>
<feature type="domain" description="Carbohydrate kinase FGGY N-terminal" evidence="8">
    <location>
        <begin position="5"/>
        <end position="235"/>
    </location>
</feature>
<evidence type="ECO:0000256" key="5">
    <source>
        <dbReference type="ARBA" id="ARBA00022840"/>
    </source>
</evidence>
<evidence type="ECO:0000259" key="8">
    <source>
        <dbReference type="Pfam" id="PF00370"/>
    </source>
</evidence>
<evidence type="ECO:0000256" key="6">
    <source>
        <dbReference type="ARBA" id="ARBA00043149"/>
    </source>
</evidence>
<evidence type="ECO:0000256" key="7">
    <source>
        <dbReference type="RuleBase" id="RU003733"/>
    </source>
</evidence>
<organism evidence="10 11">
    <name type="scientific">Sphingomonas colocasiae</name>
    <dbReference type="NCBI Taxonomy" id="1848973"/>
    <lineage>
        <taxon>Bacteria</taxon>
        <taxon>Pseudomonadati</taxon>
        <taxon>Pseudomonadota</taxon>
        <taxon>Alphaproteobacteria</taxon>
        <taxon>Sphingomonadales</taxon>
        <taxon>Sphingomonadaceae</taxon>
        <taxon>Sphingomonas</taxon>
    </lineage>
</organism>
<dbReference type="Pfam" id="PF00370">
    <property type="entry name" value="FGGY_N"/>
    <property type="match status" value="1"/>
</dbReference>
<dbReference type="InterPro" id="IPR018484">
    <property type="entry name" value="FGGY_N"/>
</dbReference>
<dbReference type="PIRSF" id="PIRSF000538">
    <property type="entry name" value="GlpK"/>
    <property type="match status" value="1"/>
</dbReference>
<reference evidence="10 11" key="1">
    <citation type="submission" date="2021-08" db="EMBL/GenBank/DDBJ databases">
        <authorList>
            <person name="Tuo L."/>
        </authorList>
    </citation>
    <scope>NUCLEOTIDE SEQUENCE [LARGE SCALE GENOMIC DNA]</scope>
    <source>
        <strain evidence="10 11">JCM 31229</strain>
    </source>
</reference>
<dbReference type="PANTHER" id="PTHR10196:SF69">
    <property type="entry name" value="GLYCEROL KINASE"/>
    <property type="match status" value="1"/>
</dbReference>
<dbReference type="RefSeq" id="WP_222991624.1">
    <property type="nucleotide sequence ID" value="NZ_JAINVV010000009.1"/>
</dbReference>
<dbReference type="InterPro" id="IPR018483">
    <property type="entry name" value="Carb_kinase_FGGY_CS"/>
</dbReference>
<evidence type="ECO:0000256" key="4">
    <source>
        <dbReference type="ARBA" id="ARBA00022777"/>
    </source>
</evidence>
<dbReference type="Pfam" id="PF02782">
    <property type="entry name" value="FGGY_C"/>
    <property type="match status" value="1"/>
</dbReference>
<protein>
    <recommendedName>
        <fullName evidence="6">ATP:glycerol 3-phosphotransferase</fullName>
    </recommendedName>
</protein>
<comment type="caution">
    <text evidence="10">The sequence shown here is derived from an EMBL/GenBank/DDBJ whole genome shotgun (WGS) entry which is preliminary data.</text>
</comment>
<sequence length="478" mass="49362">MPELLLALDAGTTGARAMLVDPAGLVVGLDKRPFETAYPAPGLVEQDGAAVWEVCRAVIAGALANAGRTMTDVAAIGVTTQRASVILWDRGTGEPVAPILIWSDLRGMEAYKALRAAGFISWPQVPSAKLPAAIAMAHRPVGDLCWGTLDSYLIHRLSGGTAHVTDASCAWMTGYFDYVGGDGWDGALIAHQNLPESLFPRLVESWGPIAMTDAATMGAAVPITALIADQQAGMVAHGALARGAWKATYGTSGVLMAGTGEAPLSPHSSMPAEALAFAGGRRRFCIEGMVITTGSLIEWLCGPLGLFASPAALEAAARSVPDTGGVVIRPSLQGMGAPHGRFAARGLIGGMSFATTPAHIARAALQAIAFRFRDIADLIAAVPGLAVPEALPVDGGLAESGTLLQLQADVLQRQVRRHAVREGTAYGAALAAGLGAGLIGESELPRFARYDAEFMPAIGRDEADAAYAKWSAAIGVEA</sequence>
<dbReference type="PROSITE" id="PS00445">
    <property type="entry name" value="FGGY_KINASES_2"/>
    <property type="match status" value="1"/>
</dbReference>
<comment type="similarity">
    <text evidence="1 7">Belongs to the FGGY kinase family.</text>
</comment>
<gene>
    <name evidence="10" type="ORF">K7G82_19610</name>
</gene>
<dbReference type="PANTHER" id="PTHR10196">
    <property type="entry name" value="SUGAR KINASE"/>
    <property type="match status" value="1"/>
</dbReference>
<dbReference type="EMBL" id="JAINVV010000009">
    <property type="protein sequence ID" value="MBY8824522.1"/>
    <property type="molecule type" value="Genomic_DNA"/>
</dbReference>
<accession>A0ABS7PVW9</accession>
<dbReference type="Gene3D" id="3.30.420.40">
    <property type="match status" value="2"/>
</dbReference>
<proteinExistence type="inferred from homology"/>
<keyword evidence="2 7" id="KW-0808">Transferase</keyword>
<dbReference type="InterPro" id="IPR000577">
    <property type="entry name" value="Carb_kinase_FGGY"/>
</dbReference>
<dbReference type="InterPro" id="IPR043129">
    <property type="entry name" value="ATPase_NBD"/>
</dbReference>
<keyword evidence="11" id="KW-1185">Reference proteome</keyword>
<evidence type="ECO:0000313" key="10">
    <source>
        <dbReference type="EMBL" id="MBY8824522.1"/>
    </source>
</evidence>
<evidence type="ECO:0000259" key="9">
    <source>
        <dbReference type="Pfam" id="PF02782"/>
    </source>
</evidence>
<dbReference type="InterPro" id="IPR018485">
    <property type="entry name" value="FGGY_C"/>
</dbReference>
<keyword evidence="5" id="KW-0067">ATP-binding</keyword>
<evidence type="ECO:0000256" key="3">
    <source>
        <dbReference type="ARBA" id="ARBA00022741"/>
    </source>
</evidence>
<keyword evidence="4 7" id="KW-0418">Kinase</keyword>
<evidence type="ECO:0000256" key="1">
    <source>
        <dbReference type="ARBA" id="ARBA00009156"/>
    </source>
</evidence>
<evidence type="ECO:0000256" key="2">
    <source>
        <dbReference type="ARBA" id="ARBA00022679"/>
    </source>
</evidence>
<dbReference type="Proteomes" id="UP000706039">
    <property type="component" value="Unassembled WGS sequence"/>
</dbReference>
<name>A0ABS7PVW9_9SPHN</name>